<proteinExistence type="predicted"/>
<name>D3HQ56_LEGLN</name>
<dbReference type="EMBL" id="FN650140">
    <property type="protein sequence ID" value="CBJ11023.1"/>
    <property type="molecule type" value="Genomic_DNA"/>
</dbReference>
<evidence type="ECO:0000313" key="2">
    <source>
        <dbReference type="Proteomes" id="UP000001060"/>
    </source>
</evidence>
<sequence>MSAITLPQQSYADQACHKSGVVASPPSSLTMTHHGVSVQPLQTHFILDMRIVL</sequence>
<protein>
    <submittedName>
        <fullName evidence="1">Uncharacterized protein</fullName>
    </submittedName>
</protein>
<dbReference type="AlphaFoldDB" id="D3HQ56"/>
<dbReference type="KEGG" id="llo:LLO_4012"/>
<dbReference type="HOGENOM" id="CLU_3062972_0_0_6"/>
<dbReference type="Proteomes" id="UP000001060">
    <property type="component" value="Chromosome"/>
</dbReference>
<keyword evidence="2" id="KW-1185">Reference proteome</keyword>
<accession>D3HQ56</accession>
<evidence type="ECO:0000313" key="1">
    <source>
        <dbReference type="EMBL" id="CBJ11023.1"/>
    </source>
</evidence>
<reference evidence="1 2" key="1">
    <citation type="journal article" date="2010" name="PLoS Genet.">
        <title>Analysis of the Legionella longbeachae genome and transcriptome uncovers unique strategies to cause Legionnaires' disease.</title>
        <authorList>
            <person name="Cazalet C."/>
            <person name="Gomez-Valero L."/>
            <person name="Rusniok C."/>
            <person name="Lomma M."/>
            <person name="Dervins-Ravault D."/>
            <person name="Newton H."/>
            <person name="Sansom F."/>
            <person name="Jarraud S."/>
            <person name="Zidane N."/>
            <person name="Ma L."/>
            <person name="Bouchier C."/>
            <person name="Etienne J."/>
            <person name="Hartland E."/>
            <person name="Buchrieser C."/>
        </authorList>
    </citation>
    <scope>NUCLEOTIDE SEQUENCE [LARGE SCALE GENOMIC DNA]</scope>
    <source>
        <strain evidence="1 2">NSW150</strain>
    </source>
</reference>
<gene>
    <name evidence="1" type="ordered locus">LLO_4012</name>
</gene>
<organism evidence="1 2">
    <name type="scientific">Legionella longbeachae serogroup 1 (strain NSW150)</name>
    <dbReference type="NCBI Taxonomy" id="661367"/>
    <lineage>
        <taxon>Bacteria</taxon>
        <taxon>Pseudomonadati</taxon>
        <taxon>Pseudomonadota</taxon>
        <taxon>Gammaproteobacteria</taxon>
        <taxon>Legionellales</taxon>
        <taxon>Legionellaceae</taxon>
        <taxon>Legionella</taxon>
    </lineage>
</organism>